<dbReference type="EMBL" id="QYBA01000006">
    <property type="protein sequence ID" value="TKY92516.1"/>
    <property type="molecule type" value="Genomic_DNA"/>
</dbReference>
<accession>A0AC61SCU4</accession>
<organism evidence="1 2">
    <name type="scientific">Candidatus Methanomarinus sp</name>
    <dbReference type="NCBI Taxonomy" id="3386244"/>
    <lineage>
        <taxon>Archaea</taxon>
        <taxon>Methanobacteriati</taxon>
        <taxon>Methanobacteriota</taxon>
        <taxon>Stenosarchaea group</taxon>
        <taxon>Methanomicrobia</taxon>
        <taxon>Methanosarcinales</taxon>
        <taxon>ANME-2 cluster</taxon>
        <taxon>Candidatus Methanocomedenaceae</taxon>
        <taxon>Candidatus Methanomarinus</taxon>
    </lineage>
</organism>
<name>A0AC61SCU4_9EURY</name>
<dbReference type="Proteomes" id="UP000315423">
    <property type="component" value="Unassembled WGS sequence"/>
</dbReference>
<reference evidence="1" key="1">
    <citation type="submission" date="2018-09" db="EMBL/GenBank/DDBJ databases">
        <title>A genomic encyclopedia of anaerobic methanotrophic archaea.</title>
        <authorList>
            <person name="Skennerton C.T."/>
            <person name="Chadwick G.L."/>
            <person name="Laso-Perez R."/>
            <person name="Leu A.O."/>
            <person name="Speth D.R."/>
            <person name="Yu H."/>
            <person name="Morgan-Lang C."/>
            <person name="Hatzenpichler R."/>
            <person name="Goudeau D."/>
            <person name="Malmstrom R."/>
            <person name="Woyke T."/>
            <person name="Hallam S."/>
            <person name="Tyson G.W."/>
            <person name="Wegener G."/>
            <person name="Boetius A."/>
            <person name="Orphan V.J."/>
        </authorList>
    </citation>
    <scope>NUCLEOTIDE SEQUENCE</scope>
    <source>
        <strain evidence="1">CONS3730D10UFb2</strain>
    </source>
</reference>
<comment type="caution">
    <text evidence="1">The sequence shown here is derived from an EMBL/GenBank/DDBJ whole genome shotgun (WGS) entry which is preliminary data.</text>
</comment>
<evidence type="ECO:0000313" key="1">
    <source>
        <dbReference type="EMBL" id="TKY92516.1"/>
    </source>
</evidence>
<evidence type="ECO:0000313" key="2">
    <source>
        <dbReference type="Proteomes" id="UP000315423"/>
    </source>
</evidence>
<proteinExistence type="predicted"/>
<gene>
    <name evidence="1" type="ORF">C5S46_00210</name>
</gene>
<sequence>MPYALFDRDDFITRTGLGPDMNVLTIGQDHVMALQITRCVETTVTAIVANTKEARSIRAFTPDSNQIITQYAHQPIISDIFDVVFVYHTINSIKAETVLKMFGEIRRILKDNSRFAVLHWSLEPKNKAQSSHLMLLKILEQVGIVQLHTFNMILEWLKEIEFENITMELVNSQIAVPENWVQLHIKRLYEIIAERLRNNIYLPADIEKNIELYEAHVTDYGEELLPSIQFTARNSKGLSGIDII</sequence>
<protein>
    <submittedName>
        <fullName evidence="1">Uncharacterized protein</fullName>
    </submittedName>
</protein>